<proteinExistence type="predicted"/>
<keyword evidence="2" id="KW-1185">Reference proteome</keyword>
<dbReference type="AlphaFoldDB" id="A0A8J3UJT9"/>
<protein>
    <recommendedName>
        <fullName evidence="3">Erythromycin esterase family protein</fullName>
    </recommendedName>
</protein>
<dbReference type="SUPFAM" id="SSF159501">
    <property type="entry name" value="EreA/ChaN-like"/>
    <property type="match status" value="1"/>
</dbReference>
<gene>
    <name evidence="1" type="ORF">Psi02_10200</name>
</gene>
<organism evidence="1 2">
    <name type="scientific">Planotetraspora silvatica</name>
    <dbReference type="NCBI Taxonomy" id="234614"/>
    <lineage>
        <taxon>Bacteria</taxon>
        <taxon>Bacillati</taxon>
        <taxon>Actinomycetota</taxon>
        <taxon>Actinomycetes</taxon>
        <taxon>Streptosporangiales</taxon>
        <taxon>Streptosporangiaceae</taxon>
        <taxon>Planotetraspora</taxon>
    </lineage>
</organism>
<dbReference type="Gene3D" id="3.40.1660.10">
    <property type="entry name" value="EreA-like (biosynthetic domain)"/>
    <property type="match status" value="1"/>
</dbReference>
<evidence type="ECO:0008006" key="3">
    <source>
        <dbReference type="Google" id="ProtNLM"/>
    </source>
</evidence>
<evidence type="ECO:0000313" key="1">
    <source>
        <dbReference type="EMBL" id="GII44596.1"/>
    </source>
</evidence>
<comment type="caution">
    <text evidence="1">The sequence shown here is derived from an EMBL/GenBank/DDBJ whole genome shotgun (WGS) entry which is preliminary data.</text>
</comment>
<evidence type="ECO:0000313" key="2">
    <source>
        <dbReference type="Proteomes" id="UP000644610"/>
    </source>
</evidence>
<name>A0A8J3UJT9_9ACTN</name>
<reference evidence="1" key="1">
    <citation type="submission" date="2021-01" db="EMBL/GenBank/DDBJ databases">
        <title>Whole genome shotgun sequence of Planotetraspora silvatica NBRC 100141.</title>
        <authorList>
            <person name="Komaki H."/>
            <person name="Tamura T."/>
        </authorList>
    </citation>
    <scope>NUCLEOTIDE SEQUENCE</scope>
    <source>
        <strain evidence="1">NBRC 100141</strain>
    </source>
</reference>
<dbReference type="EMBL" id="BOOQ01000003">
    <property type="protein sequence ID" value="GII44596.1"/>
    <property type="molecule type" value="Genomic_DNA"/>
</dbReference>
<sequence>MVAALARLAGCGGVDTTGVTSSAVVPPPEATLDAAANDRVVGIGEATHGDKEFVQVRLQVIKTLVERHGFRAVARPGVRTACRPGDTHLSRGHWHPHELRHSGASLMFAQETPAPS</sequence>
<dbReference type="Proteomes" id="UP000644610">
    <property type="component" value="Unassembled WGS sequence"/>
</dbReference>
<accession>A0A8J3UJT9</accession>